<evidence type="ECO:0000256" key="1">
    <source>
        <dbReference type="ARBA" id="ARBA00022723"/>
    </source>
</evidence>
<proteinExistence type="predicted"/>
<dbReference type="GO" id="GO:0008270">
    <property type="term" value="F:zinc ion binding"/>
    <property type="evidence" value="ECO:0007669"/>
    <property type="project" value="UniProtKB-KW"/>
</dbReference>
<feature type="domain" description="AIPP2-like SPOC-like" evidence="6">
    <location>
        <begin position="1"/>
        <end position="39"/>
    </location>
</feature>
<protein>
    <recommendedName>
        <fullName evidence="6">AIPP2-like SPOC-like domain-containing protein</fullName>
    </recommendedName>
</protein>
<dbReference type="PANTHER" id="PTHR33304:SF9">
    <property type="entry name" value="RING_FYVE_PHD ZINC FINGER SUPERFAMILY PROTEIN"/>
    <property type="match status" value="1"/>
</dbReference>
<evidence type="ECO:0000259" key="6">
    <source>
        <dbReference type="Pfam" id="PF23121"/>
    </source>
</evidence>
<dbReference type="OrthoDB" id="1436072at2759"/>
<dbReference type="Pfam" id="PF23121">
    <property type="entry name" value="SPOC_AIPP2"/>
    <property type="match status" value="1"/>
</dbReference>
<dbReference type="PANTHER" id="PTHR33304">
    <property type="match status" value="1"/>
</dbReference>
<keyword evidence="5" id="KW-0804">Transcription</keyword>
<sequence length="47" mass="5472">MKHDLALQGNFGGIELLIFPSNQLPEKFQRWNMMFFLWGRACSEGGR</sequence>
<accession>A0A9P0ZPJ1</accession>
<dbReference type="GO" id="GO:0140566">
    <property type="term" value="F:histone reader activity"/>
    <property type="evidence" value="ECO:0007669"/>
    <property type="project" value="InterPro"/>
</dbReference>
<keyword evidence="2" id="KW-0863">Zinc-finger</keyword>
<dbReference type="AlphaFoldDB" id="A0A9P0ZPJ1"/>
<name>A0A9P0ZPJ1_CUSEU</name>
<evidence type="ECO:0000256" key="5">
    <source>
        <dbReference type="ARBA" id="ARBA00023163"/>
    </source>
</evidence>
<evidence type="ECO:0000256" key="3">
    <source>
        <dbReference type="ARBA" id="ARBA00022833"/>
    </source>
</evidence>
<evidence type="ECO:0000313" key="7">
    <source>
        <dbReference type="EMBL" id="CAH9110205.1"/>
    </source>
</evidence>
<organism evidence="7 8">
    <name type="scientific">Cuscuta europaea</name>
    <name type="common">European dodder</name>
    <dbReference type="NCBI Taxonomy" id="41803"/>
    <lineage>
        <taxon>Eukaryota</taxon>
        <taxon>Viridiplantae</taxon>
        <taxon>Streptophyta</taxon>
        <taxon>Embryophyta</taxon>
        <taxon>Tracheophyta</taxon>
        <taxon>Spermatophyta</taxon>
        <taxon>Magnoliopsida</taxon>
        <taxon>eudicotyledons</taxon>
        <taxon>Gunneridae</taxon>
        <taxon>Pentapetalae</taxon>
        <taxon>asterids</taxon>
        <taxon>lamiids</taxon>
        <taxon>Solanales</taxon>
        <taxon>Convolvulaceae</taxon>
        <taxon>Cuscuteae</taxon>
        <taxon>Cuscuta</taxon>
        <taxon>Cuscuta subgen. Cuscuta</taxon>
    </lineage>
</organism>
<comment type="caution">
    <text evidence="7">The sequence shown here is derived from an EMBL/GenBank/DDBJ whole genome shotgun (WGS) entry which is preliminary data.</text>
</comment>
<keyword evidence="1" id="KW-0479">Metal-binding</keyword>
<dbReference type="InterPro" id="IPR056280">
    <property type="entry name" value="AIPP2-like_SPOC"/>
</dbReference>
<keyword evidence="8" id="KW-1185">Reference proteome</keyword>
<evidence type="ECO:0000313" key="8">
    <source>
        <dbReference type="Proteomes" id="UP001152484"/>
    </source>
</evidence>
<dbReference type="EMBL" id="CAMAPE010000053">
    <property type="protein sequence ID" value="CAH9110205.1"/>
    <property type="molecule type" value="Genomic_DNA"/>
</dbReference>
<evidence type="ECO:0000256" key="4">
    <source>
        <dbReference type="ARBA" id="ARBA00023015"/>
    </source>
</evidence>
<dbReference type="Proteomes" id="UP001152484">
    <property type="component" value="Unassembled WGS sequence"/>
</dbReference>
<dbReference type="InterPro" id="IPR049914">
    <property type="entry name" value="PHD1-3/5-6"/>
</dbReference>
<keyword evidence="4" id="KW-0805">Transcription regulation</keyword>
<reference evidence="7" key="1">
    <citation type="submission" date="2022-07" db="EMBL/GenBank/DDBJ databases">
        <authorList>
            <person name="Macas J."/>
            <person name="Novak P."/>
            <person name="Neumann P."/>
        </authorList>
    </citation>
    <scope>NUCLEOTIDE SEQUENCE</scope>
</reference>
<gene>
    <name evidence="7" type="ORF">CEURO_LOCUS18761</name>
</gene>
<evidence type="ECO:0000256" key="2">
    <source>
        <dbReference type="ARBA" id="ARBA00022771"/>
    </source>
</evidence>
<keyword evidence="3" id="KW-0862">Zinc</keyword>
<dbReference type="GO" id="GO:0034244">
    <property type="term" value="P:negative regulation of transcription elongation by RNA polymerase II"/>
    <property type="evidence" value="ECO:0007669"/>
    <property type="project" value="InterPro"/>
</dbReference>